<organism evidence="1">
    <name type="scientific">marine metagenome</name>
    <dbReference type="NCBI Taxonomy" id="408172"/>
    <lineage>
        <taxon>unclassified sequences</taxon>
        <taxon>metagenomes</taxon>
        <taxon>ecological metagenomes</taxon>
    </lineage>
</organism>
<name>A0A382UED3_9ZZZZ</name>
<proteinExistence type="predicted"/>
<dbReference type="EMBL" id="UINC01143594">
    <property type="protein sequence ID" value="SVD32600.1"/>
    <property type="molecule type" value="Genomic_DNA"/>
</dbReference>
<protein>
    <submittedName>
        <fullName evidence="1">Uncharacterized protein</fullName>
    </submittedName>
</protein>
<sequence>MKYALNTRHENKEEKPRINPYVFISKTILIKNSLENSKEIKSIRASLLRIFLIRKMPKKINPTLLKLTRTSICGSFDWKIIEASLKRMICVG</sequence>
<evidence type="ECO:0000313" key="1">
    <source>
        <dbReference type="EMBL" id="SVD32600.1"/>
    </source>
</evidence>
<reference evidence="1" key="1">
    <citation type="submission" date="2018-05" db="EMBL/GenBank/DDBJ databases">
        <authorList>
            <person name="Lanie J.A."/>
            <person name="Ng W.-L."/>
            <person name="Kazmierczak K.M."/>
            <person name="Andrzejewski T.M."/>
            <person name="Davidsen T.M."/>
            <person name="Wayne K.J."/>
            <person name="Tettelin H."/>
            <person name="Glass J.I."/>
            <person name="Rusch D."/>
            <person name="Podicherti R."/>
            <person name="Tsui H.-C.T."/>
            <person name="Winkler M.E."/>
        </authorList>
    </citation>
    <scope>NUCLEOTIDE SEQUENCE</scope>
</reference>
<gene>
    <name evidence="1" type="ORF">METZ01_LOCUS385454</name>
</gene>
<accession>A0A382UED3</accession>
<dbReference type="AlphaFoldDB" id="A0A382UED3"/>